<feature type="region of interest" description="Disordered" evidence="1">
    <location>
        <begin position="67"/>
        <end position="92"/>
    </location>
</feature>
<dbReference type="Proteomes" id="UP000015102">
    <property type="component" value="Unassembled WGS sequence"/>
</dbReference>
<proteinExistence type="predicted"/>
<keyword evidence="3" id="KW-1185">Reference proteome</keyword>
<organism evidence="2 3">
    <name type="scientific">Megaselia scalaris</name>
    <name type="common">Humpbacked fly</name>
    <name type="synonym">Phora scalaris</name>
    <dbReference type="NCBI Taxonomy" id="36166"/>
    <lineage>
        <taxon>Eukaryota</taxon>
        <taxon>Metazoa</taxon>
        <taxon>Ecdysozoa</taxon>
        <taxon>Arthropoda</taxon>
        <taxon>Hexapoda</taxon>
        <taxon>Insecta</taxon>
        <taxon>Pterygota</taxon>
        <taxon>Neoptera</taxon>
        <taxon>Endopterygota</taxon>
        <taxon>Diptera</taxon>
        <taxon>Brachycera</taxon>
        <taxon>Muscomorpha</taxon>
        <taxon>Platypezoidea</taxon>
        <taxon>Phoridae</taxon>
        <taxon>Megaseliini</taxon>
        <taxon>Megaselia</taxon>
    </lineage>
</organism>
<evidence type="ECO:0000313" key="2">
    <source>
        <dbReference type="EnsemblMetazoa" id="MESCA000484-PA"/>
    </source>
</evidence>
<evidence type="ECO:0000256" key="1">
    <source>
        <dbReference type="SAM" id="MobiDB-lite"/>
    </source>
</evidence>
<evidence type="ECO:0000313" key="3">
    <source>
        <dbReference type="Proteomes" id="UP000015102"/>
    </source>
</evidence>
<dbReference type="AlphaFoldDB" id="T1GB62"/>
<feature type="compositionally biased region" description="Basic and acidic residues" evidence="1">
    <location>
        <begin position="75"/>
        <end position="84"/>
    </location>
</feature>
<reference evidence="3" key="1">
    <citation type="submission" date="2013-02" db="EMBL/GenBank/DDBJ databases">
        <authorList>
            <person name="Hughes D."/>
        </authorList>
    </citation>
    <scope>NUCLEOTIDE SEQUENCE</scope>
    <source>
        <strain>Durham</strain>
        <strain evidence="3">NC isolate 2 -- Noor lab</strain>
    </source>
</reference>
<name>T1GB62_MEGSC</name>
<dbReference type="HOGENOM" id="CLU_2415772_0_0_1"/>
<dbReference type="EMBL" id="CAQQ02128440">
    <property type="status" value="NOT_ANNOTATED_CDS"/>
    <property type="molecule type" value="Genomic_DNA"/>
</dbReference>
<feature type="region of interest" description="Disordered" evidence="1">
    <location>
        <begin position="1"/>
        <end position="23"/>
    </location>
</feature>
<reference evidence="2" key="2">
    <citation type="submission" date="2015-06" db="UniProtKB">
        <authorList>
            <consortium name="EnsemblMetazoa"/>
        </authorList>
    </citation>
    <scope>IDENTIFICATION</scope>
</reference>
<dbReference type="EnsemblMetazoa" id="MESCA000484-RA">
    <property type="protein sequence ID" value="MESCA000484-PA"/>
    <property type="gene ID" value="MESCA000484"/>
</dbReference>
<protein>
    <submittedName>
        <fullName evidence="2">Uncharacterized protein</fullName>
    </submittedName>
</protein>
<sequence length="92" mass="10258">MKCSRKLHSLGTDNAHPRAQVADSGEPCTFNIKLEFPPGNVMNNEINIGRFVSMENTVQPRTVSAIWPPTYSQHDPFKALEMGRRSTMGTPN</sequence>
<dbReference type="EMBL" id="CAQQ02128439">
    <property type="status" value="NOT_ANNOTATED_CDS"/>
    <property type="molecule type" value="Genomic_DNA"/>
</dbReference>
<accession>T1GB62</accession>